<dbReference type="Proteomes" id="UP000594638">
    <property type="component" value="Unassembled WGS sequence"/>
</dbReference>
<dbReference type="AlphaFoldDB" id="A0A8S0SVM4"/>
<comment type="caution">
    <text evidence="2">The sequence shown here is derived from an EMBL/GenBank/DDBJ whole genome shotgun (WGS) entry which is preliminary data.</text>
</comment>
<keyword evidence="1" id="KW-1133">Transmembrane helix</keyword>
<keyword evidence="3" id="KW-1185">Reference proteome</keyword>
<evidence type="ECO:0000313" key="3">
    <source>
        <dbReference type="Proteomes" id="UP000594638"/>
    </source>
</evidence>
<keyword evidence="1" id="KW-0812">Transmembrane</keyword>
<sequence length="124" mass="13302">MPASTWGGDAAVNNRVATVHSSVVTNSFAYLHLLSLRQRLRFGRGEVRMFILVDLVVWLMVMAVAVLMVHGGGSGVDLGGAVVDFIGRLADFEQNFQPDWPDLGPTVGWGGMELMVDSGGGIEK</sequence>
<accession>A0A8S0SVM4</accession>
<evidence type="ECO:0000256" key="1">
    <source>
        <dbReference type="SAM" id="Phobius"/>
    </source>
</evidence>
<feature type="transmembrane region" description="Helical" evidence="1">
    <location>
        <begin position="47"/>
        <end position="69"/>
    </location>
</feature>
<evidence type="ECO:0000313" key="2">
    <source>
        <dbReference type="EMBL" id="CAA2996424.1"/>
    </source>
</evidence>
<dbReference type="Gramene" id="OE9A049022T1">
    <property type="protein sequence ID" value="OE9A049022C1"/>
    <property type="gene ID" value="OE9A049022"/>
</dbReference>
<keyword evidence="1" id="KW-0472">Membrane</keyword>
<reference evidence="2 3" key="1">
    <citation type="submission" date="2019-12" db="EMBL/GenBank/DDBJ databases">
        <authorList>
            <person name="Alioto T."/>
            <person name="Alioto T."/>
            <person name="Gomez Garrido J."/>
        </authorList>
    </citation>
    <scope>NUCLEOTIDE SEQUENCE [LARGE SCALE GENOMIC DNA]</scope>
</reference>
<organism evidence="2 3">
    <name type="scientific">Olea europaea subsp. europaea</name>
    <dbReference type="NCBI Taxonomy" id="158383"/>
    <lineage>
        <taxon>Eukaryota</taxon>
        <taxon>Viridiplantae</taxon>
        <taxon>Streptophyta</taxon>
        <taxon>Embryophyta</taxon>
        <taxon>Tracheophyta</taxon>
        <taxon>Spermatophyta</taxon>
        <taxon>Magnoliopsida</taxon>
        <taxon>eudicotyledons</taxon>
        <taxon>Gunneridae</taxon>
        <taxon>Pentapetalae</taxon>
        <taxon>asterids</taxon>
        <taxon>lamiids</taxon>
        <taxon>Lamiales</taxon>
        <taxon>Oleaceae</taxon>
        <taxon>Oleeae</taxon>
        <taxon>Olea</taxon>
    </lineage>
</organism>
<gene>
    <name evidence="2" type="ORF">OLEA9_A049022</name>
</gene>
<dbReference type="EMBL" id="CACTIH010005525">
    <property type="protein sequence ID" value="CAA2996424.1"/>
    <property type="molecule type" value="Genomic_DNA"/>
</dbReference>
<name>A0A8S0SVM4_OLEEU</name>
<proteinExistence type="predicted"/>
<protein>
    <submittedName>
        <fullName evidence="2">Uncharacterized protein</fullName>
    </submittedName>
</protein>